<keyword evidence="1" id="KW-0472">Membrane</keyword>
<evidence type="ECO:0000313" key="3">
    <source>
        <dbReference type="Proteomes" id="UP000325787"/>
    </source>
</evidence>
<keyword evidence="1" id="KW-0812">Transmembrane</keyword>
<protein>
    <submittedName>
        <fullName evidence="2">Uncharacterized protein</fullName>
    </submittedName>
</protein>
<keyword evidence="1" id="KW-1133">Transmembrane helix</keyword>
<reference evidence="3" key="1">
    <citation type="journal article" date="2021" name="Curr. Microbiol.">
        <title>Complete genome of nocamycin-producing strain Saccharothrix syringae NRRL B-16468 reveals the biosynthetic potential for secondary metabolites.</title>
        <authorList>
            <person name="Mo X."/>
            <person name="Yang S."/>
        </authorList>
    </citation>
    <scope>NUCLEOTIDE SEQUENCE [LARGE SCALE GENOMIC DNA]</scope>
    <source>
        <strain evidence="3">ATCC 51364 / DSM 43886 / JCM 6844 / KCTC 9398 / NBRC 14523 / NRRL B-16468 / INA 2240</strain>
    </source>
</reference>
<dbReference type="Proteomes" id="UP000325787">
    <property type="component" value="Chromosome"/>
</dbReference>
<proteinExistence type="predicted"/>
<organism evidence="2 3">
    <name type="scientific">Saccharothrix syringae</name>
    <name type="common">Nocardiopsis syringae</name>
    <dbReference type="NCBI Taxonomy" id="103733"/>
    <lineage>
        <taxon>Bacteria</taxon>
        <taxon>Bacillati</taxon>
        <taxon>Actinomycetota</taxon>
        <taxon>Actinomycetes</taxon>
        <taxon>Pseudonocardiales</taxon>
        <taxon>Pseudonocardiaceae</taxon>
        <taxon>Saccharothrix</taxon>
    </lineage>
</organism>
<dbReference type="RefSeq" id="WP_153277827.1">
    <property type="nucleotide sequence ID" value="NZ_CP034550.1"/>
</dbReference>
<keyword evidence="3" id="KW-1185">Reference proteome</keyword>
<evidence type="ECO:0000256" key="1">
    <source>
        <dbReference type="SAM" id="Phobius"/>
    </source>
</evidence>
<accession>A0A5Q0GRU7</accession>
<name>A0A5Q0GRU7_SACSY</name>
<dbReference type="AlphaFoldDB" id="A0A5Q0GRU7"/>
<dbReference type="KEGG" id="ssyi:EKG83_01100"/>
<gene>
    <name evidence="2" type="ORF">EKG83_01100</name>
</gene>
<dbReference type="EMBL" id="CP034550">
    <property type="protein sequence ID" value="QFZ16240.1"/>
    <property type="molecule type" value="Genomic_DNA"/>
</dbReference>
<evidence type="ECO:0000313" key="2">
    <source>
        <dbReference type="EMBL" id="QFZ16240.1"/>
    </source>
</evidence>
<sequence>MTALVGACPWAFVVVVALVLFFVFGVVWLVLCKKEKDDEVIIRLFPKPEITIGRVTRGRAGAVRPGRGRGE</sequence>
<feature type="transmembrane region" description="Helical" evidence="1">
    <location>
        <begin position="12"/>
        <end position="31"/>
    </location>
</feature>